<sequence>MPTHSAHPPISIPDVDLWSFLFERRDLEYPEDHAIFVDLSNDKKYTFRTLRQTSIEIGRGLLTKWQWRKGDVMAVFSPNSADIAAMVGATLWAGGVVCPINNLYTVDELCSLLKSSGARALTTHVSCLDVARQAALIVGLPFNRIILVGDPDVKGKAIHFEELKEMREVVGKARMEPSEDLAFLGVMLSHENIVANVLQGHSAERDAMNWRDDSMISFLPMFHIYGIAALIFHPIYRGVTMHIMQRFDLEKFLSAIQSYKVSIAYVVPPIVLLLAKHPLVDKFDLRSLRMMHSAAAPLTQDLIDMIYSRLKVPIKQSYGMSEAAPAISSLNTADWNNPAGSVGKLMPSMSLKIVSNGSEVVAGQEGEICLRGPNIFKGYYQNPSATAEALTTDGWFRTGDIGYIDASGNLFLTDRFKELIKYNGFQVAPSQLEGMLLGHPAVDDVAVIGVYSRERATELPRAYVVLSKGYEAGDEVEKEIMQWIDGRVAPHKRLRGGMRFVETIPKSAAGKVLRRILVEQAKLEDAAKVPSKL</sequence>
<keyword evidence="3" id="KW-0812">Transmembrane</keyword>
<dbReference type="STRING" id="1036612.A0A1L9TLP5"/>
<evidence type="ECO:0000313" key="7">
    <source>
        <dbReference type="Proteomes" id="UP000184356"/>
    </source>
</evidence>
<reference evidence="7" key="1">
    <citation type="journal article" date="2017" name="Genome Biol.">
        <title>Comparative genomics reveals high biological diversity and specific adaptations in the industrially and medically important fungal genus Aspergillus.</title>
        <authorList>
            <person name="de Vries R.P."/>
            <person name="Riley R."/>
            <person name="Wiebenga A."/>
            <person name="Aguilar-Osorio G."/>
            <person name="Amillis S."/>
            <person name="Uchima C.A."/>
            <person name="Anderluh G."/>
            <person name="Asadollahi M."/>
            <person name="Askin M."/>
            <person name="Barry K."/>
            <person name="Battaglia E."/>
            <person name="Bayram O."/>
            <person name="Benocci T."/>
            <person name="Braus-Stromeyer S.A."/>
            <person name="Caldana C."/>
            <person name="Canovas D."/>
            <person name="Cerqueira G.C."/>
            <person name="Chen F."/>
            <person name="Chen W."/>
            <person name="Choi C."/>
            <person name="Clum A."/>
            <person name="Dos Santos R.A."/>
            <person name="Damasio A.R."/>
            <person name="Diallinas G."/>
            <person name="Emri T."/>
            <person name="Fekete E."/>
            <person name="Flipphi M."/>
            <person name="Freyberg S."/>
            <person name="Gallo A."/>
            <person name="Gournas C."/>
            <person name="Habgood R."/>
            <person name="Hainaut M."/>
            <person name="Harispe M.L."/>
            <person name="Henrissat B."/>
            <person name="Hilden K.S."/>
            <person name="Hope R."/>
            <person name="Hossain A."/>
            <person name="Karabika E."/>
            <person name="Karaffa L."/>
            <person name="Karanyi Z."/>
            <person name="Krasevec N."/>
            <person name="Kuo A."/>
            <person name="Kusch H."/>
            <person name="LaButti K."/>
            <person name="Lagendijk E.L."/>
            <person name="Lapidus A."/>
            <person name="Levasseur A."/>
            <person name="Lindquist E."/>
            <person name="Lipzen A."/>
            <person name="Logrieco A.F."/>
            <person name="MacCabe A."/>
            <person name="Maekelae M.R."/>
            <person name="Malavazi I."/>
            <person name="Melin P."/>
            <person name="Meyer V."/>
            <person name="Mielnichuk N."/>
            <person name="Miskei M."/>
            <person name="Molnar A.P."/>
            <person name="Mule G."/>
            <person name="Ngan C.Y."/>
            <person name="Orejas M."/>
            <person name="Orosz E."/>
            <person name="Ouedraogo J.P."/>
            <person name="Overkamp K.M."/>
            <person name="Park H.-S."/>
            <person name="Perrone G."/>
            <person name="Piumi F."/>
            <person name="Punt P.J."/>
            <person name="Ram A.F."/>
            <person name="Ramon A."/>
            <person name="Rauscher S."/>
            <person name="Record E."/>
            <person name="Riano-Pachon D.M."/>
            <person name="Robert V."/>
            <person name="Roehrig J."/>
            <person name="Ruller R."/>
            <person name="Salamov A."/>
            <person name="Salih N.S."/>
            <person name="Samson R.A."/>
            <person name="Sandor E."/>
            <person name="Sanguinetti M."/>
            <person name="Schuetze T."/>
            <person name="Sepcic K."/>
            <person name="Shelest E."/>
            <person name="Sherlock G."/>
            <person name="Sophianopoulou V."/>
            <person name="Squina F.M."/>
            <person name="Sun H."/>
            <person name="Susca A."/>
            <person name="Todd R.B."/>
            <person name="Tsang A."/>
            <person name="Unkles S.E."/>
            <person name="van de Wiele N."/>
            <person name="van Rossen-Uffink D."/>
            <person name="Oliveira J.V."/>
            <person name="Vesth T.C."/>
            <person name="Visser J."/>
            <person name="Yu J.-H."/>
            <person name="Zhou M."/>
            <person name="Andersen M.R."/>
            <person name="Archer D.B."/>
            <person name="Baker S.E."/>
            <person name="Benoit I."/>
            <person name="Brakhage A.A."/>
            <person name="Braus G.H."/>
            <person name="Fischer R."/>
            <person name="Frisvad J.C."/>
            <person name="Goldman G.H."/>
            <person name="Houbraken J."/>
            <person name="Oakley B."/>
            <person name="Pocsi I."/>
            <person name="Scazzocchio C."/>
            <person name="Seiboth B."/>
            <person name="vanKuyk P.A."/>
            <person name="Wortman J."/>
            <person name="Dyer P.S."/>
            <person name="Grigoriev I.V."/>
        </authorList>
    </citation>
    <scope>NUCLEOTIDE SEQUENCE [LARGE SCALE GENOMIC DNA]</scope>
    <source>
        <strain evidence="7">CBS 593.65</strain>
    </source>
</reference>
<dbReference type="Proteomes" id="UP000184356">
    <property type="component" value="Unassembled WGS sequence"/>
</dbReference>
<dbReference type="PANTHER" id="PTHR24096">
    <property type="entry name" value="LONG-CHAIN-FATTY-ACID--COA LIGASE"/>
    <property type="match status" value="1"/>
</dbReference>
<dbReference type="InterPro" id="IPR025110">
    <property type="entry name" value="AMP-bd_C"/>
</dbReference>
<name>A0A1L9TLP5_9EURO</name>
<dbReference type="GO" id="GO:0016405">
    <property type="term" value="F:CoA-ligase activity"/>
    <property type="evidence" value="ECO:0007669"/>
    <property type="project" value="TreeGrafter"/>
</dbReference>
<keyword evidence="3" id="KW-0472">Membrane</keyword>
<accession>A0A1L9TLP5</accession>
<dbReference type="RefSeq" id="XP_040704154.1">
    <property type="nucleotide sequence ID" value="XM_040849119.1"/>
</dbReference>
<dbReference type="SUPFAM" id="SSF56801">
    <property type="entry name" value="Acetyl-CoA synthetase-like"/>
    <property type="match status" value="1"/>
</dbReference>
<dbReference type="AlphaFoldDB" id="A0A1L9TLP5"/>
<evidence type="ECO:0000256" key="3">
    <source>
        <dbReference type="SAM" id="Phobius"/>
    </source>
</evidence>
<feature type="domain" description="AMP-binding enzyme C-terminal" evidence="5">
    <location>
        <begin position="432"/>
        <end position="511"/>
    </location>
</feature>
<gene>
    <name evidence="6" type="ORF">ASPSYDRAFT_55950</name>
</gene>
<dbReference type="InterPro" id="IPR000873">
    <property type="entry name" value="AMP-dep_synth/lig_dom"/>
</dbReference>
<feature type="domain" description="AMP-dependent synthetase/ligase" evidence="4">
    <location>
        <begin position="22"/>
        <end position="380"/>
    </location>
</feature>
<dbReference type="EMBL" id="KV878584">
    <property type="protein sequence ID" value="OJJ60348.1"/>
    <property type="molecule type" value="Genomic_DNA"/>
</dbReference>
<evidence type="ECO:0000259" key="5">
    <source>
        <dbReference type="Pfam" id="PF13193"/>
    </source>
</evidence>
<keyword evidence="3" id="KW-1133">Transmembrane helix</keyword>
<evidence type="ECO:0000259" key="4">
    <source>
        <dbReference type="Pfam" id="PF00501"/>
    </source>
</evidence>
<dbReference type="VEuPathDB" id="FungiDB:ASPSYDRAFT_55950"/>
<keyword evidence="7" id="KW-1185">Reference proteome</keyword>
<protein>
    <recommendedName>
        <fullName evidence="8">AMP-dependent synthetase/ligase domain-containing protein</fullName>
    </recommendedName>
</protein>
<evidence type="ECO:0000256" key="2">
    <source>
        <dbReference type="ARBA" id="ARBA00022598"/>
    </source>
</evidence>
<keyword evidence="2" id="KW-0436">Ligase</keyword>
<dbReference type="Gene3D" id="3.30.300.30">
    <property type="match status" value="1"/>
</dbReference>
<dbReference type="OrthoDB" id="6509636at2759"/>
<dbReference type="CDD" id="cd05911">
    <property type="entry name" value="Firefly_Luc_like"/>
    <property type="match status" value="1"/>
</dbReference>
<evidence type="ECO:0000313" key="6">
    <source>
        <dbReference type="EMBL" id="OJJ60348.1"/>
    </source>
</evidence>
<dbReference type="PANTHER" id="PTHR24096:SF149">
    <property type="entry name" value="AMP-BINDING DOMAIN-CONTAINING PROTEIN-RELATED"/>
    <property type="match status" value="1"/>
</dbReference>
<comment type="similarity">
    <text evidence="1">Belongs to the ATP-dependent AMP-binding enzyme family.</text>
</comment>
<dbReference type="InterPro" id="IPR045851">
    <property type="entry name" value="AMP-bd_C_sf"/>
</dbReference>
<evidence type="ECO:0000256" key="1">
    <source>
        <dbReference type="ARBA" id="ARBA00006432"/>
    </source>
</evidence>
<organism evidence="6 7">
    <name type="scientific">Aspergillus sydowii CBS 593.65</name>
    <dbReference type="NCBI Taxonomy" id="1036612"/>
    <lineage>
        <taxon>Eukaryota</taxon>
        <taxon>Fungi</taxon>
        <taxon>Dikarya</taxon>
        <taxon>Ascomycota</taxon>
        <taxon>Pezizomycotina</taxon>
        <taxon>Eurotiomycetes</taxon>
        <taxon>Eurotiomycetidae</taxon>
        <taxon>Eurotiales</taxon>
        <taxon>Aspergillaceae</taxon>
        <taxon>Aspergillus</taxon>
        <taxon>Aspergillus subgen. Nidulantes</taxon>
    </lineage>
</organism>
<feature type="transmembrane region" description="Helical" evidence="3">
    <location>
        <begin position="215"/>
        <end position="236"/>
    </location>
</feature>
<dbReference type="Pfam" id="PF13193">
    <property type="entry name" value="AMP-binding_C"/>
    <property type="match status" value="1"/>
</dbReference>
<dbReference type="Pfam" id="PF00501">
    <property type="entry name" value="AMP-binding"/>
    <property type="match status" value="1"/>
</dbReference>
<dbReference type="GeneID" id="63765192"/>
<dbReference type="Gene3D" id="3.40.50.12780">
    <property type="entry name" value="N-terminal domain of ligase-like"/>
    <property type="match status" value="1"/>
</dbReference>
<evidence type="ECO:0008006" key="8">
    <source>
        <dbReference type="Google" id="ProtNLM"/>
    </source>
</evidence>
<proteinExistence type="inferred from homology"/>
<dbReference type="InterPro" id="IPR042099">
    <property type="entry name" value="ANL_N_sf"/>
</dbReference>